<dbReference type="EMBL" id="PGTY01000002">
    <property type="protein sequence ID" value="PJI86014.1"/>
    <property type="molecule type" value="Genomic_DNA"/>
</dbReference>
<evidence type="ECO:0000256" key="1">
    <source>
        <dbReference type="SAM" id="MobiDB-lite"/>
    </source>
</evidence>
<feature type="compositionally biased region" description="Polar residues" evidence="1">
    <location>
        <begin position="57"/>
        <end position="84"/>
    </location>
</feature>
<feature type="chain" id="PRO_5014961240" evidence="2">
    <location>
        <begin position="25"/>
        <end position="157"/>
    </location>
</feature>
<keyword evidence="2" id="KW-0732">Signal</keyword>
<feature type="region of interest" description="Disordered" evidence="1">
    <location>
        <begin position="53"/>
        <end position="84"/>
    </location>
</feature>
<keyword evidence="4" id="KW-1185">Reference proteome</keyword>
<dbReference type="RefSeq" id="WP_100368348.1">
    <property type="nucleotide sequence ID" value="NZ_PGTY01000002.1"/>
</dbReference>
<sequence>MLKSLTAVVTALSLTLATATPTYAQGLSREDAGKLLIGLAAVAVIGAAIEENRDRSTSSPVHDQRQWNGINRNNNWSDLNRQQTNSRRTLPRACLRSVETRFGDQRIFGKNCLENNYNHASRLPARCAVRVYTNNGPVRGFDPFCLRDQGFSTNRRN</sequence>
<comment type="caution">
    <text evidence="3">The sequence shown here is derived from an EMBL/GenBank/DDBJ whole genome shotgun (WGS) entry which is preliminary data.</text>
</comment>
<name>A0A2M8W505_9RHOB</name>
<accession>A0A2M8W505</accession>
<dbReference type="Proteomes" id="UP000228531">
    <property type="component" value="Unassembled WGS sequence"/>
</dbReference>
<gene>
    <name evidence="3" type="ORF">BC777_2371</name>
</gene>
<evidence type="ECO:0000313" key="3">
    <source>
        <dbReference type="EMBL" id="PJI86014.1"/>
    </source>
</evidence>
<protein>
    <submittedName>
        <fullName evidence="3">Uncharacterized protein</fullName>
    </submittedName>
</protein>
<proteinExistence type="predicted"/>
<evidence type="ECO:0000313" key="4">
    <source>
        <dbReference type="Proteomes" id="UP000228531"/>
    </source>
</evidence>
<reference evidence="3 4" key="1">
    <citation type="submission" date="2017-11" db="EMBL/GenBank/DDBJ databases">
        <title>Genomic Encyclopedia of Archaeal and Bacterial Type Strains, Phase II (KMG-II): From Individual Species to Whole Genera.</title>
        <authorList>
            <person name="Goeker M."/>
        </authorList>
    </citation>
    <scope>NUCLEOTIDE SEQUENCE [LARGE SCALE GENOMIC DNA]</scope>
    <source>
        <strain evidence="3 4">DSM 29128</strain>
    </source>
</reference>
<dbReference type="OrthoDB" id="7876829at2"/>
<organism evidence="3 4">
    <name type="scientific">Yoonia maricola</name>
    <dbReference type="NCBI Taxonomy" id="420999"/>
    <lineage>
        <taxon>Bacteria</taxon>
        <taxon>Pseudomonadati</taxon>
        <taxon>Pseudomonadota</taxon>
        <taxon>Alphaproteobacteria</taxon>
        <taxon>Rhodobacterales</taxon>
        <taxon>Paracoccaceae</taxon>
        <taxon>Yoonia</taxon>
    </lineage>
</organism>
<feature type="signal peptide" evidence="2">
    <location>
        <begin position="1"/>
        <end position="24"/>
    </location>
</feature>
<evidence type="ECO:0000256" key="2">
    <source>
        <dbReference type="SAM" id="SignalP"/>
    </source>
</evidence>
<dbReference type="AlphaFoldDB" id="A0A2M8W505"/>